<feature type="domain" description="CoA carboxyltransferase N-terminal" evidence="1">
    <location>
        <begin position="12"/>
        <end position="270"/>
    </location>
</feature>
<organism evidence="3 4">
    <name type="scientific">Salinimicrobium oceani</name>
    <dbReference type="NCBI Taxonomy" id="2722702"/>
    <lineage>
        <taxon>Bacteria</taxon>
        <taxon>Pseudomonadati</taxon>
        <taxon>Bacteroidota</taxon>
        <taxon>Flavobacteriia</taxon>
        <taxon>Flavobacteriales</taxon>
        <taxon>Flavobacteriaceae</taxon>
        <taxon>Salinimicrobium</taxon>
    </lineage>
</organism>
<evidence type="ECO:0000259" key="2">
    <source>
        <dbReference type="PROSITE" id="PS50989"/>
    </source>
</evidence>
<dbReference type="RefSeq" id="WP_168136570.1">
    <property type="nucleotide sequence ID" value="NZ_JAAVJR010000001.1"/>
</dbReference>
<dbReference type="InterPro" id="IPR011762">
    <property type="entry name" value="COA_CT_N"/>
</dbReference>
<dbReference type="PROSITE" id="PS50989">
    <property type="entry name" value="COA_CT_CTER"/>
    <property type="match status" value="1"/>
</dbReference>
<evidence type="ECO:0000259" key="1">
    <source>
        <dbReference type="PROSITE" id="PS50980"/>
    </source>
</evidence>
<keyword evidence="4" id="KW-1185">Reference proteome</keyword>
<gene>
    <name evidence="3" type="ORF">HC175_00540</name>
</gene>
<accession>A0ABX1CWQ0</accession>
<dbReference type="Pfam" id="PF01039">
    <property type="entry name" value="Carboxyl_trans"/>
    <property type="match status" value="1"/>
</dbReference>
<dbReference type="EMBL" id="JAAVJR010000001">
    <property type="protein sequence ID" value="NJW51399.1"/>
    <property type="molecule type" value="Genomic_DNA"/>
</dbReference>
<dbReference type="Gene3D" id="3.90.226.10">
    <property type="entry name" value="2-enoyl-CoA Hydratase, Chain A, domain 1"/>
    <property type="match status" value="2"/>
</dbReference>
<protein>
    <submittedName>
        <fullName evidence="3">Acyl-CoA carboxylase subunit beta</fullName>
    </submittedName>
</protein>
<dbReference type="InterPro" id="IPR011763">
    <property type="entry name" value="COA_CT_C"/>
</dbReference>
<sequence>MDIQFNKNEDHNKLLVSDLKRRLKEIKLGGGEKRIKKHHAKGKMTARERVDYLLDDAASAIEIGAFAGDGMYREHGGCPSGGVIVKIGKVSEKQCIIVANDATVKAGAWFPITAKKNLRAQEIAIENRLPIIYLVDSAGVYLPMQDEIFPDKEHFGRIFRNNAVMSSMGITQISAVMGSCVAGGAYLPIMSDEALIVEKTGSIFLAGSYLVKAAIGESIDNETLGGATTHSEISGVTDYKAKDDKDALDTIKGLMDKIGDYEKAGYNRKAPKKPVKDPQEIYGILPKLRHEQYDMREIIARLVDDSEFQEYKEGYGQTIITAYARIDGWAVGIVANQRKIVKNAKKEMQFGGVIYSDSADKATRFIANCNQKKIPLVFLQDVTGFMVGSKSEHGGIIKDGAKMVNAVSNSVVPKFTVIIGNSYGAGNYAMCGKAYDPRLIFAWPSAELAVMGGTQAAKVLAQIETASMEKKGQQVDAEKEKEVFEEIKARYDRQTSVYYAAAHLWTDAVIDPLDTRRWISTGIEAANHAPIEKDFNLGVIQT</sequence>
<dbReference type="InterPro" id="IPR029045">
    <property type="entry name" value="ClpP/crotonase-like_dom_sf"/>
</dbReference>
<dbReference type="PANTHER" id="PTHR22855">
    <property type="entry name" value="ACETYL, PROPIONYL, PYRUVATE, AND GLUTACONYL CARBOXYLASE-RELATED"/>
    <property type="match status" value="1"/>
</dbReference>
<evidence type="ECO:0000313" key="3">
    <source>
        <dbReference type="EMBL" id="NJW51399.1"/>
    </source>
</evidence>
<dbReference type="PANTHER" id="PTHR22855:SF13">
    <property type="entry name" value="METHYLCROTONOYL-COA CARBOXYLASE BETA CHAIN, MITOCHONDRIAL"/>
    <property type="match status" value="1"/>
</dbReference>
<reference evidence="3 4" key="1">
    <citation type="submission" date="2020-03" db="EMBL/GenBank/DDBJ databases">
        <title>Salinimicrobium sp. nov, isolated from SCS.</title>
        <authorList>
            <person name="Cao W.R."/>
        </authorList>
    </citation>
    <scope>NUCLEOTIDE SEQUENCE [LARGE SCALE GENOMIC DNA]</scope>
    <source>
        <strain evidence="4">J15B91</strain>
    </source>
</reference>
<evidence type="ECO:0000313" key="4">
    <source>
        <dbReference type="Proteomes" id="UP000703674"/>
    </source>
</evidence>
<dbReference type="InterPro" id="IPR045190">
    <property type="entry name" value="MCCB/AccD1-like"/>
</dbReference>
<name>A0ABX1CWQ0_9FLAO</name>
<dbReference type="PROSITE" id="PS50980">
    <property type="entry name" value="COA_CT_NTER"/>
    <property type="match status" value="1"/>
</dbReference>
<dbReference type="InterPro" id="IPR034733">
    <property type="entry name" value="AcCoA_carboxyl_beta"/>
</dbReference>
<proteinExistence type="predicted"/>
<dbReference type="Proteomes" id="UP000703674">
    <property type="component" value="Unassembled WGS sequence"/>
</dbReference>
<dbReference type="SUPFAM" id="SSF52096">
    <property type="entry name" value="ClpP/crotonase"/>
    <property type="match status" value="2"/>
</dbReference>
<feature type="domain" description="CoA carboxyltransferase C-terminal" evidence="2">
    <location>
        <begin position="280"/>
        <end position="533"/>
    </location>
</feature>
<comment type="caution">
    <text evidence="3">The sequence shown here is derived from an EMBL/GenBank/DDBJ whole genome shotgun (WGS) entry which is preliminary data.</text>
</comment>